<accession>A0A2N3RDH4</accession>
<comment type="caution">
    <text evidence="1">The sequence shown here is derived from an EMBL/GenBank/DDBJ whole genome shotgun (WGS) entry which is preliminary data.</text>
</comment>
<organism evidence="1 3">
    <name type="scientific">Xanthomonas prunicola</name>
    <dbReference type="NCBI Taxonomy" id="2053930"/>
    <lineage>
        <taxon>Bacteria</taxon>
        <taxon>Pseudomonadati</taxon>
        <taxon>Pseudomonadota</taxon>
        <taxon>Gammaproteobacteria</taxon>
        <taxon>Lysobacterales</taxon>
        <taxon>Lysobacteraceae</taxon>
        <taxon>Xanthomonas</taxon>
    </lineage>
</organism>
<evidence type="ECO:0000313" key="1">
    <source>
        <dbReference type="EMBL" id="PKV10532.1"/>
    </source>
</evidence>
<evidence type="ECO:0000313" key="2">
    <source>
        <dbReference type="EMBL" id="PKV14813.1"/>
    </source>
</evidence>
<dbReference type="AlphaFoldDB" id="A0A2N3RDH4"/>
<dbReference type="Proteomes" id="UP000233720">
    <property type="component" value="Unassembled WGS sequence"/>
</dbReference>
<evidence type="ECO:0000313" key="3">
    <source>
        <dbReference type="Proteomes" id="UP000233720"/>
    </source>
</evidence>
<dbReference type="EMBL" id="PHKW01000047">
    <property type="protein sequence ID" value="PKV14813.1"/>
    <property type="molecule type" value="Genomic_DNA"/>
</dbReference>
<reference evidence="3 4" key="1">
    <citation type="submission" date="2017-11" db="EMBL/GenBank/DDBJ databases">
        <title>Xanthomonas prunicola sp. nov., a novel pathogen that affects nectarine (Prunus persica var. nectarine) trees.</title>
        <authorList>
            <person name="Lopez M."/>
            <person name="Lopez-Soriano P."/>
            <person name="Garita-Cambronero J."/>
            <person name="Beltran C."/>
            <person name="Taghouti G."/>
            <person name="Portier P."/>
            <person name="Cubero J."/>
            <person name="Fischer-Le Saux M."/>
            <person name="Marco-Noales E."/>
        </authorList>
    </citation>
    <scope>NUCLEOTIDE SEQUENCE [LARGE SCALE GENOMIC DNA]</scope>
    <source>
        <strain evidence="1 3">CFBP8353</strain>
        <strain evidence="2 4">CFBP8354</strain>
    </source>
</reference>
<keyword evidence="4" id="KW-1185">Reference proteome</keyword>
<dbReference type="Proteomes" id="UP000233748">
    <property type="component" value="Unassembled WGS sequence"/>
</dbReference>
<evidence type="ECO:0000313" key="4">
    <source>
        <dbReference type="Proteomes" id="UP000233748"/>
    </source>
</evidence>
<name>A0A2N3RDH4_9XANT</name>
<dbReference type="OrthoDB" id="6636557at2"/>
<gene>
    <name evidence="1" type="ORF">XpruCFBP8353_22970</name>
    <name evidence="2" type="ORF">XpruCFBP8354_22985</name>
</gene>
<protein>
    <submittedName>
        <fullName evidence="1">Uncharacterized protein</fullName>
    </submittedName>
</protein>
<sequence>MKLQIDFAVNLANNELLKQKKIPCICRISENFEIIFPDSTPESSGTVSDWDRGELELRAAPGTGGQYTHHARSLITIERIDGASYKIIDLEIFNRLFGWCTVLEGGVYAPPGKFWDEE</sequence>
<proteinExistence type="predicted"/>
<dbReference type="RefSeq" id="WP_101365255.1">
    <property type="nucleotide sequence ID" value="NZ_PHKV01000053.1"/>
</dbReference>
<dbReference type="EMBL" id="PHKV01000053">
    <property type="protein sequence ID" value="PKV10532.1"/>
    <property type="molecule type" value="Genomic_DNA"/>
</dbReference>